<keyword evidence="2" id="KW-0805">Transcription regulation</keyword>
<dbReference type="Gene3D" id="1.10.10.10">
    <property type="entry name" value="Winged helix-like DNA-binding domain superfamily/Winged helix DNA-binding domain"/>
    <property type="match status" value="1"/>
</dbReference>
<evidence type="ECO:0000256" key="4">
    <source>
        <dbReference type="ARBA" id="ARBA00023163"/>
    </source>
</evidence>
<evidence type="ECO:0000313" key="6">
    <source>
        <dbReference type="EMBL" id="AZQ11336.1"/>
    </source>
</evidence>
<gene>
    <name evidence="6" type="primary">allS_3</name>
    <name evidence="6" type="ORF">STH12_02250</name>
</gene>
<sequence length="290" mass="32144">MFSHEQLLCFVTTVEEGSFSGAARRLGKVQSAVSQQVINMEIDCGHQLFDRTGRYPALTAEGERLLPYAKAVLGQQHRLNQQVSLLGQIGPASLTLAYDEGIPEQQLLRLLTELPAAFPGLKVEILSAASSDIIEMTRTGRVGAGLVFSEALYPEGMDFESIGSVRFEPVVASHHPLAKRTLAHIDELKLHRQLVIGARGQQRSFLSEPHSPDAWYADNYFVLMTLVQQGLGWALLPKHLVERDLLKGNMQRLPISFESLGWQANVDIIQHHSLSMSPLGQHLRAALRLK</sequence>
<comment type="similarity">
    <text evidence="1">Belongs to the LysR transcriptional regulatory family.</text>
</comment>
<evidence type="ECO:0000313" key="7">
    <source>
        <dbReference type="Proteomes" id="UP000278437"/>
    </source>
</evidence>
<protein>
    <submittedName>
        <fullName evidence="6">HTH-type transcriptional activator AllS</fullName>
    </submittedName>
</protein>
<reference evidence="7" key="1">
    <citation type="submission" date="2017-03" db="EMBL/GenBank/DDBJ databases">
        <title>Full genome sequence of a non-lethal Shewanella isolate that potentiates virulence of Vibio parahaemolyticus causing acute hepatopancreatic necrosis disease (AHPND) in shrimp.</title>
        <authorList>
            <person name="Prachumwat A."/>
            <person name="Sritunyalucksana K."/>
        </authorList>
    </citation>
    <scope>NUCLEOTIDE SEQUENCE [LARGE SCALE GENOMIC DNA]</scope>
    <source>
        <strain evidence="7">TH2012</strain>
    </source>
</reference>
<dbReference type="PANTHER" id="PTHR30126">
    <property type="entry name" value="HTH-TYPE TRANSCRIPTIONAL REGULATOR"/>
    <property type="match status" value="1"/>
</dbReference>
<keyword evidence="7" id="KW-1185">Reference proteome</keyword>
<dbReference type="SUPFAM" id="SSF46785">
    <property type="entry name" value="Winged helix' DNA-binding domain"/>
    <property type="match status" value="1"/>
</dbReference>
<dbReference type="Pfam" id="PF00126">
    <property type="entry name" value="HTH_1"/>
    <property type="match status" value="1"/>
</dbReference>
<dbReference type="Gene3D" id="3.40.190.290">
    <property type="match status" value="1"/>
</dbReference>
<dbReference type="PROSITE" id="PS50931">
    <property type="entry name" value="HTH_LYSR"/>
    <property type="match status" value="1"/>
</dbReference>
<evidence type="ECO:0000259" key="5">
    <source>
        <dbReference type="PROSITE" id="PS50931"/>
    </source>
</evidence>
<accession>A0ABN5TW48</accession>
<dbReference type="RefSeq" id="WP_126167626.1">
    <property type="nucleotide sequence ID" value="NZ_CP020373.1"/>
</dbReference>
<organism evidence="6 7">
    <name type="scientific">Shewanella khirikhana</name>
    <dbReference type="NCBI Taxonomy" id="1965282"/>
    <lineage>
        <taxon>Bacteria</taxon>
        <taxon>Pseudomonadati</taxon>
        <taxon>Pseudomonadota</taxon>
        <taxon>Gammaproteobacteria</taxon>
        <taxon>Alteromonadales</taxon>
        <taxon>Shewanellaceae</taxon>
        <taxon>Shewanella</taxon>
    </lineage>
</organism>
<evidence type="ECO:0000256" key="2">
    <source>
        <dbReference type="ARBA" id="ARBA00023015"/>
    </source>
</evidence>
<dbReference type="Proteomes" id="UP000278437">
    <property type="component" value="Chromosome"/>
</dbReference>
<keyword evidence="3" id="KW-0238">DNA-binding</keyword>
<dbReference type="InterPro" id="IPR036388">
    <property type="entry name" value="WH-like_DNA-bd_sf"/>
</dbReference>
<feature type="domain" description="HTH lysR-type" evidence="5">
    <location>
        <begin position="6"/>
        <end position="59"/>
    </location>
</feature>
<dbReference type="Pfam" id="PF03466">
    <property type="entry name" value="LysR_substrate"/>
    <property type="match status" value="1"/>
</dbReference>
<dbReference type="InterPro" id="IPR005119">
    <property type="entry name" value="LysR_subst-bd"/>
</dbReference>
<dbReference type="SUPFAM" id="SSF53850">
    <property type="entry name" value="Periplasmic binding protein-like II"/>
    <property type="match status" value="1"/>
</dbReference>
<name>A0ABN5TW48_9GAMM</name>
<keyword evidence="4" id="KW-0804">Transcription</keyword>
<proteinExistence type="inferred from homology"/>
<dbReference type="InterPro" id="IPR000847">
    <property type="entry name" value="LysR_HTH_N"/>
</dbReference>
<evidence type="ECO:0000256" key="3">
    <source>
        <dbReference type="ARBA" id="ARBA00023125"/>
    </source>
</evidence>
<dbReference type="CDD" id="cd05466">
    <property type="entry name" value="PBP2_LTTR_substrate"/>
    <property type="match status" value="1"/>
</dbReference>
<dbReference type="PANTHER" id="PTHR30126:SF91">
    <property type="entry name" value="LYSR FAMILY TRANSCRIPTIONAL REGULATOR"/>
    <property type="match status" value="1"/>
</dbReference>
<evidence type="ECO:0000256" key="1">
    <source>
        <dbReference type="ARBA" id="ARBA00009437"/>
    </source>
</evidence>
<dbReference type="EMBL" id="CP020373">
    <property type="protein sequence ID" value="AZQ11336.1"/>
    <property type="molecule type" value="Genomic_DNA"/>
</dbReference>
<dbReference type="InterPro" id="IPR036390">
    <property type="entry name" value="WH_DNA-bd_sf"/>
</dbReference>